<dbReference type="HOGENOM" id="CLU_1120438_0_0_1"/>
<dbReference type="OrthoDB" id="3597981at2759"/>
<reference evidence="2 3" key="1">
    <citation type="submission" date="2014-04" db="EMBL/GenBank/DDBJ databases">
        <authorList>
            <consortium name="DOE Joint Genome Institute"/>
            <person name="Kuo A."/>
            <person name="Martino E."/>
            <person name="Perotto S."/>
            <person name="Kohler A."/>
            <person name="Nagy L.G."/>
            <person name="Floudas D."/>
            <person name="Copeland A."/>
            <person name="Barry K.W."/>
            <person name="Cichocki N."/>
            <person name="Veneault-Fourrey C."/>
            <person name="LaButti K."/>
            <person name="Lindquist E.A."/>
            <person name="Lipzen A."/>
            <person name="Lundell T."/>
            <person name="Morin E."/>
            <person name="Murat C."/>
            <person name="Sun H."/>
            <person name="Tunlid A."/>
            <person name="Henrissat B."/>
            <person name="Grigoriev I.V."/>
            <person name="Hibbett D.S."/>
            <person name="Martin F."/>
            <person name="Nordberg H.P."/>
            <person name="Cantor M.N."/>
            <person name="Hua S.X."/>
        </authorList>
    </citation>
    <scope>NUCLEOTIDE SEQUENCE [LARGE SCALE GENOMIC DNA]</scope>
    <source>
        <strain evidence="2 3">Zn</strain>
    </source>
</reference>
<evidence type="ECO:0000313" key="3">
    <source>
        <dbReference type="Proteomes" id="UP000054321"/>
    </source>
</evidence>
<dbReference type="InParanoid" id="A0A0C3E3E2"/>
<name>A0A0C3E3E2_OIDMZ</name>
<feature type="compositionally biased region" description="Basic and acidic residues" evidence="1">
    <location>
        <begin position="24"/>
        <end position="97"/>
    </location>
</feature>
<gene>
    <name evidence="2" type="ORF">OIDMADRAFT_48715</name>
</gene>
<evidence type="ECO:0000256" key="1">
    <source>
        <dbReference type="SAM" id="MobiDB-lite"/>
    </source>
</evidence>
<feature type="region of interest" description="Disordered" evidence="1">
    <location>
        <begin position="106"/>
        <end position="125"/>
    </location>
</feature>
<sequence length="248" mass="30209">MPAIHSDSGVAHPEEEADLFVSDTDERQCQTDHEDREQREREQQEREQQEREQQEREQQGREQQEREQQEREQQEREQQEREQQEREQQEREQRQREQRQQEQRQREQRQQEQRQQEQQEQEQQERERRKIKINLARWEDNTWKPMPPLSVDSENPAIVKETIETYMIQRVRAFNTDLLMMAPDAYFQAVINDRTHTILLVPQDNLSIDNKMIESAAKLREEAIKNVIGLKRTAPDDLPETDRPLKIH</sequence>
<evidence type="ECO:0000313" key="2">
    <source>
        <dbReference type="EMBL" id="KIN08873.1"/>
    </source>
</evidence>
<accession>A0A0C3E3E2</accession>
<dbReference type="EMBL" id="KN832870">
    <property type="protein sequence ID" value="KIN08873.1"/>
    <property type="molecule type" value="Genomic_DNA"/>
</dbReference>
<feature type="region of interest" description="Disordered" evidence="1">
    <location>
        <begin position="1"/>
        <end position="97"/>
    </location>
</feature>
<dbReference type="AlphaFoldDB" id="A0A0C3E3E2"/>
<keyword evidence="3" id="KW-1185">Reference proteome</keyword>
<protein>
    <submittedName>
        <fullName evidence="2">Uncharacterized protein</fullName>
    </submittedName>
</protein>
<proteinExistence type="predicted"/>
<reference evidence="3" key="2">
    <citation type="submission" date="2015-01" db="EMBL/GenBank/DDBJ databases">
        <title>Evolutionary Origins and Diversification of the Mycorrhizal Mutualists.</title>
        <authorList>
            <consortium name="DOE Joint Genome Institute"/>
            <consortium name="Mycorrhizal Genomics Consortium"/>
            <person name="Kohler A."/>
            <person name="Kuo A."/>
            <person name="Nagy L.G."/>
            <person name="Floudas D."/>
            <person name="Copeland A."/>
            <person name="Barry K.W."/>
            <person name="Cichocki N."/>
            <person name="Veneault-Fourrey C."/>
            <person name="LaButti K."/>
            <person name="Lindquist E.A."/>
            <person name="Lipzen A."/>
            <person name="Lundell T."/>
            <person name="Morin E."/>
            <person name="Murat C."/>
            <person name="Riley R."/>
            <person name="Ohm R."/>
            <person name="Sun H."/>
            <person name="Tunlid A."/>
            <person name="Henrissat B."/>
            <person name="Grigoriev I.V."/>
            <person name="Hibbett D.S."/>
            <person name="Martin F."/>
        </authorList>
    </citation>
    <scope>NUCLEOTIDE SEQUENCE [LARGE SCALE GENOMIC DNA]</scope>
    <source>
        <strain evidence="3">Zn</strain>
    </source>
</reference>
<dbReference type="Proteomes" id="UP000054321">
    <property type="component" value="Unassembled WGS sequence"/>
</dbReference>
<organism evidence="2 3">
    <name type="scientific">Oidiodendron maius (strain Zn)</name>
    <dbReference type="NCBI Taxonomy" id="913774"/>
    <lineage>
        <taxon>Eukaryota</taxon>
        <taxon>Fungi</taxon>
        <taxon>Dikarya</taxon>
        <taxon>Ascomycota</taxon>
        <taxon>Pezizomycotina</taxon>
        <taxon>Leotiomycetes</taxon>
        <taxon>Leotiomycetes incertae sedis</taxon>
        <taxon>Myxotrichaceae</taxon>
        <taxon>Oidiodendron</taxon>
    </lineage>
</organism>